<dbReference type="SUPFAM" id="SSF54928">
    <property type="entry name" value="RNA-binding domain, RBD"/>
    <property type="match status" value="1"/>
</dbReference>
<feature type="compositionally biased region" description="Low complexity" evidence="3">
    <location>
        <begin position="43"/>
        <end position="65"/>
    </location>
</feature>
<evidence type="ECO:0000313" key="5">
    <source>
        <dbReference type="EMBL" id="ORY82394.1"/>
    </source>
</evidence>
<feature type="compositionally biased region" description="Basic and acidic residues" evidence="3">
    <location>
        <begin position="232"/>
        <end position="242"/>
    </location>
</feature>
<dbReference type="InterPro" id="IPR051229">
    <property type="entry name" value="ALYREF_mRNA_export"/>
</dbReference>
<accession>A0A1Y2FG51</accession>
<evidence type="ECO:0000256" key="1">
    <source>
        <dbReference type="ARBA" id="ARBA00022884"/>
    </source>
</evidence>
<keyword evidence="1 2" id="KW-0694">RNA-binding</keyword>
<feature type="compositionally biased region" description="Low complexity" evidence="3">
    <location>
        <begin position="201"/>
        <end position="219"/>
    </location>
</feature>
<dbReference type="InterPro" id="IPR012677">
    <property type="entry name" value="Nucleotide-bd_a/b_plait_sf"/>
</dbReference>
<dbReference type="OrthoDB" id="346839at2759"/>
<dbReference type="SMART" id="SM00360">
    <property type="entry name" value="RRM"/>
    <property type="match status" value="1"/>
</dbReference>
<dbReference type="PANTHER" id="PTHR19965:SF35">
    <property type="entry name" value="RNA ANNEALING PROTEIN YRA1"/>
    <property type="match status" value="1"/>
</dbReference>
<evidence type="ECO:0000313" key="6">
    <source>
        <dbReference type="Proteomes" id="UP000193467"/>
    </source>
</evidence>
<dbReference type="PANTHER" id="PTHR19965">
    <property type="entry name" value="RNA AND EXPORT FACTOR BINDING PROTEIN"/>
    <property type="match status" value="1"/>
</dbReference>
<dbReference type="STRING" id="106004.A0A1Y2FG51"/>
<proteinExistence type="predicted"/>
<dbReference type="InParanoid" id="A0A1Y2FG51"/>
<protein>
    <recommendedName>
        <fullName evidence="4">RRM domain-containing protein</fullName>
    </recommendedName>
</protein>
<organism evidence="5 6">
    <name type="scientific">Leucosporidium creatinivorum</name>
    <dbReference type="NCBI Taxonomy" id="106004"/>
    <lineage>
        <taxon>Eukaryota</taxon>
        <taxon>Fungi</taxon>
        <taxon>Dikarya</taxon>
        <taxon>Basidiomycota</taxon>
        <taxon>Pucciniomycotina</taxon>
        <taxon>Microbotryomycetes</taxon>
        <taxon>Leucosporidiales</taxon>
        <taxon>Leucosporidium</taxon>
    </lineage>
</organism>
<evidence type="ECO:0000256" key="2">
    <source>
        <dbReference type="PROSITE-ProRule" id="PRU00176"/>
    </source>
</evidence>
<evidence type="ECO:0000259" key="4">
    <source>
        <dbReference type="PROSITE" id="PS50102"/>
    </source>
</evidence>
<dbReference type="Pfam" id="PF00076">
    <property type="entry name" value="RRM_1"/>
    <property type="match status" value="1"/>
</dbReference>
<feature type="region of interest" description="Disordered" evidence="3">
    <location>
        <begin position="198"/>
        <end position="242"/>
    </location>
</feature>
<feature type="region of interest" description="Disordered" evidence="3">
    <location>
        <begin position="1"/>
        <end position="65"/>
    </location>
</feature>
<dbReference type="Proteomes" id="UP000193467">
    <property type="component" value="Unassembled WGS sequence"/>
</dbReference>
<gene>
    <name evidence="5" type="ORF">BCR35DRAFT_265499</name>
</gene>
<comment type="caution">
    <text evidence="5">The sequence shown here is derived from an EMBL/GenBank/DDBJ whole genome shotgun (WGS) entry which is preliminary data.</text>
</comment>
<reference evidence="5 6" key="1">
    <citation type="submission" date="2016-07" db="EMBL/GenBank/DDBJ databases">
        <title>Pervasive Adenine N6-methylation of Active Genes in Fungi.</title>
        <authorList>
            <consortium name="DOE Joint Genome Institute"/>
            <person name="Mondo S.J."/>
            <person name="Dannebaum R.O."/>
            <person name="Kuo R.C."/>
            <person name="Labutti K."/>
            <person name="Haridas S."/>
            <person name="Kuo A."/>
            <person name="Salamov A."/>
            <person name="Ahrendt S.R."/>
            <person name="Lipzen A."/>
            <person name="Sullivan W."/>
            <person name="Andreopoulos W.B."/>
            <person name="Clum A."/>
            <person name="Lindquist E."/>
            <person name="Daum C."/>
            <person name="Ramamoorthy G.K."/>
            <person name="Gryganskyi A."/>
            <person name="Culley D."/>
            <person name="Magnuson J.K."/>
            <person name="James T.Y."/>
            <person name="O'Malley M.A."/>
            <person name="Stajich J.E."/>
            <person name="Spatafora J.W."/>
            <person name="Visel A."/>
            <person name="Grigoriev I.V."/>
        </authorList>
    </citation>
    <scope>NUCLEOTIDE SEQUENCE [LARGE SCALE GENOMIC DNA]</scope>
    <source>
        <strain evidence="5 6">62-1032</strain>
    </source>
</reference>
<keyword evidence="6" id="KW-1185">Reference proteome</keyword>
<feature type="domain" description="RRM" evidence="4">
    <location>
        <begin position="76"/>
        <end position="144"/>
    </location>
</feature>
<dbReference type="InterPro" id="IPR035979">
    <property type="entry name" value="RBD_domain_sf"/>
</dbReference>
<dbReference type="EMBL" id="MCGR01000021">
    <property type="protein sequence ID" value="ORY82394.1"/>
    <property type="molecule type" value="Genomic_DNA"/>
</dbReference>
<dbReference type="InterPro" id="IPR000504">
    <property type="entry name" value="RRM_dom"/>
</dbReference>
<evidence type="ECO:0000256" key="3">
    <source>
        <dbReference type="SAM" id="MobiDB-lite"/>
    </source>
</evidence>
<dbReference type="Gene3D" id="3.30.70.330">
    <property type="match status" value="1"/>
</dbReference>
<name>A0A1Y2FG51_9BASI</name>
<dbReference type="GO" id="GO:0005634">
    <property type="term" value="C:nucleus"/>
    <property type="evidence" value="ECO:0007669"/>
    <property type="project" value="TreeGrafter"/>
</dbReference>
<dbReference type="PROSITE" id="PS50102">
    <property type="entry name" value="RRM"/>
    <property type="match status" value="1"/>
</dbReference>
<dbReference type="AlphaFoldDB" id="A0A1Y2FG51"/>
<dbReference type="GO" id="GO:0003729">
    <property type="term" value="F:mRNA binding"/>
    <property type="evidence" value="ECO:0007669"/>
    <property type="project" value="TreeGrafter"/>
</dbReference>
<sequence length="242" mass="25785">MSLDQSLDDIVAAKKAGSRNNQRRRGPSNRGGAAAKGGEAPVQQQQQKGGRQPRQQQQQQQGAASQLPALGGVVGDKVIVSNLPDDVNEAQVRELFTTTVGPTSSVFLAYNSKQKSTGVATVTFRKAADATKAYREYNGRLIDGSGSLLSSLSLPFFAVRRLAYSVGRKSAFAALAFSSAQPGNAQCVLSTSSRLARRRWNSSTQQTRSTTSRISRRQTAGSPDAQPNGGSTKEERPTASLR</sequence>